<evidence type="ECO:0000256" key="3">
    <source>
        <dbReference type="ARBA" id="ARBA00022801"/>
    </source>
</evidence>
<dbReference type="InterPro" id="IPR016292">
    <property type="entry name" value="Epoxide_hydrolase"/>
</dbReference>
<dbReference type="Gene3D" id="3.40.50.1820">
    <property type="entry name" value="alpha/beta hydrolase"/>
    <property type="match status" value="1"/>
</dbReference>
<protein>
    <recommendedName>
        <fullName evidence="5">Epoxide hydrolase N-terminal domain-containing protein</fullName>
    </recommendedName>
</protein>
<gene>
    <name evidence="6" type="ORF">GALLR39Z86_38820</name>
</gene>
<comment type="caution">
    <text evidence="6">The sequence shown here is derived from an EMBL/GenBank/DDBJ whole genome shotgun (WGS) entry which is preliminary data.</text>
</comment>
<evidence type="ECO:0000256" key="1">
    <source>
        <dbReference type="ARBA" id="ARBA00010088"/>
    </source>
</evidence>
<sequence>MRALVDHWRGSYDWRRHEAALNAFPQFLIRIDGIDVHFIHVRSPAPRAFPLILTHGWPMSVVEYLDVIDLLTANEPDEGTGFDLVIPSIPGFGFSGPIREPGWDRQRIARAWAALMHRLGYRRYGAHGNDVGGMIALELGRADPDHVAAVHVTQTFSLPSADRSELAGLSEADRARLDRSERYLRESGAYLALQGTRPQTLAHALSDSPAGQLAWGLQLFDESVGDDYLLTNTMIYWLTSTAGSSALTGYFEPRQANRPAEPTTVPLGVSVFDGDMFQSVRPLAERDHANIVAWNRHRTGGHHPAHQVPRILVQDMRRFFTGFASTPQSPRP</sequence>
<evidence type="ECO:0000313" key="6">
    <source>
        <dbReference type="EMBL" id="GLI44032.1"/>
    </source>
</evidence>
<dbReference type="Proteomes" id="UP001144313">
    <property type="component" value="Unassembled WGS sequence"/>
</dbReference>
<accession>A0A9W6GBY8</accession>
<dbReference type="GO" id="GO:0004301">
    <property type="term" value="F:epoxide hydrolase activity"/>
    <property type="evidence" value="ECO:0007669"/>
    <property type="project" value="TreeGrafter"/>
</dbReference>
<feature type="active site" description="Proton acceptor" evidence="4">
    <location>
        <position position="302"/>
    </location>
</feature>
<proteinExistence type="inferred from homology"/>
<dbReference type="AlphaFoldDB" id="A0A9W6GBY8"/>
<dbReference type="SUPFAM" id="SSF53474">
    <property type="entry name" value="alpha/beta-Hydrolases"/>
    <property type="match status" value="1"/>
</dbReference>
<feature type="active site" description="Nucleophile" evidence="4">
    <location>
        <position position="130"/>
    </location>
</feature>
<dbReference type="PANTHER" id="PTHR21661:SF35">
    <property type="entry name" value="EPOXIDE HYDROLASE"/>
    <property type="match status" value="1"/>
</dbReference>
<comment type="similarity">
    <text evidence="1">Belongs to the peptidase S33 family.</text>
</comment>
<dbReference type="InterPro" id="IPR010497">
    <property type="entry name" value="Epoxide_hydro_N"/>
</dbReference>
<evidence type="ECO:0000256" key="2">
    <source>
        <dbReference type="ARBA" id="ARBA00022797"/>
    </source>
</evidence>
<dbReference type="PANTHER" id="PTHR21661">
    <property type="entry name" value="EPOXIDE HYDROLASE 1-RELATED"/>
    <property type="match status" value="1"/>
</dbReference>
<evidence type="ECO:0000256" key="4">
    <source>
        <dbReference type="PIRSR" id="PIRSR001112-1"/>
    </source>
</evidence>
<dbReference type="GO" id="GO:0097176">
    <property type="term" value="P:epoxide metabolic process"/>
    <property type="evidence" value="ECO:0007669"/>
    <property type="project" value="TreeGrafter"/>
</dbReference>
<dbReference type="PIRSF" id="PIRSF001112">
    <property type="entry name" value="Epoxide_hydrolase"/>
    <property type="match status" value="1"/>
</dbReference>
<keyword evidence="7" id="KW-1185">Reference proteome</keyword>
<dbReference type="PRINTS" id="PR00412">
    <property type="entry name" value="EPOXHYDRLASE"/>
</dbReference>
<feature type="domain" description="Epoxide hydrolase N-terminal" evidence="5">
    <location>
        <begin position="1"/>
        <end position="64"/>
    </location>
</feature>
<evidence type="ECO:0000313" key="7">
    <source>
        <dbReference type="Proteomes" id="UP001144313"/>
    </source>
</evidence>
<reference evidence="6" key="1">
    <citation type="submission" date="2022-12" db="EMBL/GenBank/DDBJ databases">
        <title>Reference genome sequencing for broad-spectrum identification of bacterial and archaeal isolates by mass spectrometry.</title>
        <authorList>
            <person name="Sekiguchi Y."/>
            <person name="Tourlousse D.M."/>
        </authorList>
    </citation>
    <scope>NUCLEOTIDE SEQUENCE</scope>
    <source>
        <strain evidence="6">LLR39Z86</strain>
    </source>
</reference>
<evidence type="ECO:0000259" key="5">
    <source>
        <dbReference type="Pfam" id="PF06441"/>
    </source>
</evidence>
<dbReference type="Pfam" id="PF06441">
    <property type="entry name" value="EHN"/>
    <property type="match status" value="1"/>
</dbReference>
<keyword evidence="3" id="KW-0378">Hydrolase</keyword>
<organism evidence="6 7">
    <name type="scientific">Glycomyces algeriensis</name>
    <dbReference type="NCBI Taxonomy" id="256037"/>
    <lineage>
        <taxon>Bacteria</taxon>
        <taxon>Bacillati</taxon>
        <taxon>Actinomycetota</taxon>
        <taxon>Actinomycetes</taxon>
        <taxon>Glycomycetales</taxon>
        <taxon>Glycomycetaceae</taxon>
        <taxon>Glycomyces</taxon>
    </lineage>
</organism>
<feature type="active site" description="Proton donor" evidence="4">
    <location>
        <position position="250"/>
    </location>
</feature>
<dbReference type="InterPro" id="IPR029058">
    <property type="entry name" value="AB_hydrolase_fold"/>
</dbReference>
<dbReference type="EMBL" id="BSDT01000001">
    <property type="protein sequence ID" value="GLI44032.1"/>
    <property type="molecule type" value="Genomic_DNA"/>
</dbReference>
<keyword evidence="2" id="KW-0058">Aromatic hydrocarbons catabolism</keyword>
<name>A0A9W6GBY8_9ACTN</name>
<dbReference type="InterPro" id="IPR000639">
    <property type="entry name" value="Epox_hydrolase-like"/>
</dbReference>